<dbReference type="EMBL" id="PFDW01000063">
    <property type="protein sequence ID" value="PJE58025.1"/>
    <property type="molecule type" value="Genomic_DNA"/>
</dbReference>
<evidence type="ECO:0000256" key="3">
    <source>
        <dbReference type="ARBA" id="ARBA00022840"/>
    </source>
</evidence>
<gene>
    <name evidence="5" type="ORF">COU81_03015</name>
</gene>
<organism evidence="5 6">
    <name type="scientific">Candidatus Portnoybacteria bacterium CG10_big_fil_rev_8_21_14_0_10_36_7</name>
    <dbReference type="NCBI Taxonomy" id="1974812"/>
    <lineage>
        <taxon>Bacteria</taxon>
        <taxon>Candidatus Portnoyibacteriota</taxon>
    </lineage>
</organism>
<protein>
    <recommendedName>
        <fullName evidence="4">Bacterial type II secretion system protein E domain-containing protein</fullName>
    </recommendedName>
</protein>
<evidence type="ECO:0000256" key="2">
    <source>
        <dbReference type="ARBA" id="ARBA00022741"/>
    </source>
</evidence>
<dbReference type="InterPro" id="IPR027417">
    <property type="entry name" value="P-loop_NTPase"/>
</dbReference>
<dbReference type="GO" id="GO:0005524">
    <property type="term" value="F:ATP binding"/>
    <property type="evidence" value="ECO:0007669"/>
    <property type="project" value="UniProtKB-KW"/>
</dbReference>
<evidence type="ECO:0000259" key="4">
    <source>
        <dbReference type="PROSITE" id="PS00662"/>
    </source>
</evidence>
<dbReference type="GO" id="GO:0005886">
    <property type="term" value="C:plasma membrane"/>
    <property type="evidence" value="ECO:0007669"/>
    <property type="project" value="TreeGrafter"/>
</dbReference>
<dbReference type="InterPro" id="IPR001482">
    <property type="entry name" value="T2SS/T4SS_dom"/>
</dbReference>
<evidence type="ECO:0000313" key="6">
    <source>
        <dbReference type="Proteomes" id="UP000231450"/>
    </source>
</evidence>
<dbReference type="Pfam" id="PF00437">
    <property type="entry name" value="T2SSE"/>
    <property type="match status" value="1"/>
</dbReference>
<name>A0A2M8KDN6_9BACT</name>
<dbReference type="SUPFAM" id="SSF52540">
    <property type="entry name" value="P-loop containing nucleoside triphosphate hydrolases"/>
    <property type="match status" value="1"/>
</dbReference>
<keyword evidence="2" id="KW-0547">Nucleotide-binding</keyword>
<dbReference type="InterPro" id="IPR003593">
    <property type="entry name" value="AAA+_ATPase"/>
</dbReference>
<dbReference type="PANTHER" id="PTHR30258:SF3">
    <property type="entry name" value="SLL1921 PROTEIN"/>
    <property type="match status" value="1"/>
</dbReference>
<dbReference type="Gene3D" id="3.40.50.300">
    <property type="entry name" value="P-loop containing nucleotide triphosphate hydrolases"/>
    <property type="match status" value="1"/>
</dbReference>
<proteinExistence type="inferred from homology"/>
<dbReference type="SMART" id="SM00382">
    <property type="entry name" value="AAA"/>
    <property type="match status" value="1"/>
</dbReference>
<dbReference type="Proteomes" id="UP000231450">
    <property type="component" value="Unassembled WGS sequence"/>
</dbReference>
<dbReference type="PANTHER" id="PTHR30258">
    <property type="entry name" value="TYPE II SECRETION SYSTEM PROTEIN GSPE-RELATED"/>
    <property type="match status" value="1"/>
</dbReference>
<feature type="domain" description="Bacterial type II secretion system protein E" evidence="4">
    <location>
        <begin position="115"/>
        <end position="129"/>
    </location>
</feature>
<comment type="similarity">
    <text evidence="1">Belongs to the GSP E family.</text>
</comment>
<reference evidence="6" key="1">
    <citation type="submission" date="2017-09" db="EMBL/GenBank/DDBJ databases">
        <title>Depth-based differentiation of microbial function through sediment-hosted aquifers and enrichment of novel symbionts in the deep terrestrial subsurface.</title>
        <authorList>
            <person name="Probst A.J."/>
            <person name="Ladd B."/>
            <person name="Jarett J.K."/>
            <person name="Geller-Mcgrath D.E."/>
            <person name="Sieber C.M.K."/>
            <person name="Emerson J.B."/>
            <person name="Anantharaman K."/>
            <person name="Thomas B.C."/>
            <person name="Malmstrom R."/>
            <person name="Stieglmeier M."/>
            <person name="Klingl A."/>
            <person name="Woyke T."/>
            <person name="Ryan C.M."/>
            <person name="Banfield J.F."/>
        </authorList>
    </citation>
    <scope>NUCLEOTIDE SEQUENCE [LARGE SCALE GENOMIC DNA]</scope>
</reference>
<keyword evidence="3" id="KW-0067">ATP-binding</keyword>
<dbReference type="AlphaFoldDB" id="A0A2M8KDN6"/>
<evidence type="ECO:0000313" key="5">
    <source>
        <dbReference type="EMBL" id="PJE58025.1"/>
    </source>
</evidence>
<dbReference type="PROSITE" id="PS00662">
    <property type="entry name" value="T2SP_E"/>
    <property type="match status" value="1"/>
</dbReference>
<comment type="caution">
    <text evidence="5">The sequence shown here is derived from an EMBL/GenBank/DDBJ whole genome shotgun (WGS) entry which is preliminary data.</text>
</comment>
<evidence type="ECO:0000256" key="1">
    <source>
        <dbReference type="ARBA" id="ARBA00006611"/>
    </source>
</evidence>
<sequence length="307" mass="33864">FRVSVLPTAHGEKVAMRLLDPKIGLMGFEQLGLSGKNLDILKRGIAKPFGMILLTGPTGSGKTTTLYAILNTVNQEGINIISLEDPVEYYIEGVNQSQIRPEIDYTFASGLRSILRQDPDVIMVGEIRDEETASLAVHAALTGHIVFSTLHTNDAIGVIPRLLDMKVGGFLLPSVINVAIAQRLLRRLCEHCKKPVAAEDHIRQIIELELESITEATKKEYNLSKELMIYKAPGCKYCANKGTQGRIAIYEMLEMSSELEKIILGVVSETKIREEAKRQGMITMKQDGIIKALQGLVSFEEVMGAVE</sequence>
<dbReference type="GO" id="GO:0016887">
    <property type="term" value="F:ATP hydrolysis activity"/>
    <property type="evidence" value="ECO:0007669"/>
    <property type="project" value="TreeGrafter"/>
</dbReference>
<dbReference type="CDD" id="cd01129">
    <property type="entry name" value="PulE-GspE-like"/>
    <property type="match status" value="1"/>
</dbReference>
<feature type="non-terminal residue" evidence="5">
    <location>
        <position position="1"/>
    </location>
</feature>
<accession>A0A2M8KDN6</accession>